<evidence type="ECO:0000256" key="1">
    <source>
        <dbReference type="SAM" id="MobiDB-lite"/>
    </source>
</evidence>
<organismHost>
    <name type="scientific">Macaca leonina</name>
    <name type="common">Northern pig-tailed macaque</name>
    <name type="synonym">Macaca nemestrina leonina</name>
    <dbReference type="NCBI Taxonomy" id="90387"/>
</organismHost>
<organismHost>
    <name type="scientific">Macaca fascicularis</name>
    <name type="common">Crab-eating macaque</name>
    <name type="synonym">Cynomolgus monkey</name>
    <dbReference type="NCBI Taxonomy" id="9541"/>
</organismHost>
<accession>Q2HWW8</accession>
<feature type="transmembrane region" description="Helical" evidence="2">
    <location>
        <begin position="89"/>
        <end position="108"/>
    </location>
</feature>
<organismHost>
    <name type="scientific">Macaca mulatta</name>
    <name type="common">Rhesus macaque</name>
    <dbReference type="NCBI Taxonomy" id="9544"/>
</organismHost>
<dbReference type="EMBL" id="AB232134">
    <property type="protein sequence ID" value="BAE79611.1"/>
    <property type="molecule type" value="Genomic_DNA"/>
</dbReference>
<protein>
    <submittedName>
        <fullName evidence="3">Membrane protein US8A</fullName>
    </submittedName>
    <submittedName>
        <fullName evidence="4">Nucleolar phosphoprotein</fullName>
    </submittedName>
</protein>
<organism evidence="4">
    <name type="scientific">Cercopithecine herpesvirus 16</name>
    <name type="common">CeHV-16</name>
    <name type="synonym">Herpesvirus papio 2</name>
    <dbReference type="NCBI Taxonomy" id="340907"/>
    <lineage>
        <taxon>Viruses</taxon>
        <taxon>Duplodnaviria</taxon>
        <taxon>Heunggongvirae</taxon>
        <taxon>Peploviricota</taxon>
        <taxon>Herviviricetes</taxon>
        <taxon>Herpesvirales</taxon>
        <taxon>Orthoherpesviridae</taxon>
        <taxon>Alphaherpesvirinae</taxon>
        <taxon>Simplexvirus</taxon>
        <taxon>Simplexvirus papiinealpha2</taxon>
    </lineage>
</organism>
<keyword evidence="2" id="KW-0472">Membrane</keyword>
<evidence type="ECO:0000256" key="2">
    <source>
        <dbReference type="SAM" id="Phobius"/>
    </source>
</evidence>
<feature type="region of interest" description="Disordered" evidence="1">
    <location>
        <begin position="1"/>
        <end position="37"/>
    </location>
</feature>
<proteinExistence type="predicted"/>
<gene>
    <name evidence="4" type="primary">US8.5</name>
    <name evidence="3" type="synonym">US8A</name>
</gene>
<keyword evidence="2" id="KW-1133">Transmembrane helix</keyword>
<evidence type="ECO:0000313" key="3">
    <source>
        <dbReference type="EMBL" id="AHM96117.1"/>
    </source>
</evidence>
<keyword evidence="2" id="KW-0812">Transmembrane</keyword>
<dbReference type="Pfam" id="PF25737">
    <property type="entry name" value="Herpes_US8A"/>
    <property type="match status" value="1"/>
</dbReference>
<reference evidence="3" key="2">
    <citation type="journal article" date="2014" name="Virology">
        <title>A single viral gene determines lethal cross-species neurovirulence of baboon herpesvirus HVP2.</title>
        <authorList>
            <person name="Black D."/>
            <person name="Ohsawa K."/>
            <person name="Tyler S."/>
            <person name="Maxwell L."/>
            <person name="Eberle R."/>
        </authorList>
    </citation>
    <scope>NUCLEOTIDE SEQUENCE</scope>
    <source>
        <strain evidence="3">OU1-76</strain>
    </source>
</reference>
<evidence type="ECO:0000313" key="4">
    <source>
        <dbReference type="EMBL" id="BAE79611.1"/>
    </source>
</evidence>
<sequence length="114" mass="11824">MTRPDIATPRPPIRRTGADGRRGPPGPSPLSREPAAPDVSLGVAKDLRLLATTCGAPRGRPVVAPPPLPLPLEAVDAPVYLVTWLALRWVRGALGLGAVLCGVAYYVTSASRGA</sequence>
<reference evidence="4" key="1">
    <citation type="submission" date="2005-08" db="EMBL/GenBank/DDBJ databases">
        <title>Genomic differences of CeHV-16.</title>
        <authorList>
            <person name="Rogers K.M."/>
            <person name="Ohsawa K."/>
            <person name="Eberle R."/>
        </authorList>
    </citation>
    <scope>NUCLEOTIDE SEQUENCE</scope>
    <source>
        <strain evidence="4">OU1-76</strain>
    </source>
</reference>
<dbReference type="InterPro" id="IPR017377">
    <property type="entry name" value="Herpes_US8A"/>
</dbReference>
<name>Q2HWW8_CHV16</name>
<organismHost>
    <name type="scientific">Macaca nemestrina</name>
    <name type="common">Pig-tailed macaque</name>
    <dbReference type="NCBI Taxonomy" id="9545"/>
</organismHost>
<organismHost>
    <name type="scientific">Homo sapiens</name>
    <name type="common">Human</name>
    <dbReference type="NCBI Taxonomy" id="9606"/>
</organismHost>
<dbReference type="EMBL" id="KF908240">
    <property type="protein sequence ID" value="AHM96117.1"/>
    <property type="molecule type" value="Genomic_DNA"/>
</dbReference>